<evidence type="ECO:0000256" key="6">
    <source>
        <dbReference type="SAM" id="SignalP"/>
    </source>
</evidence>
<evidence type="ECO:0000256" key="5">
    <source>
        <dbReference type="ARBA" id="ARBA00023235"/>
    </source>
</evidence>
<feature type="chain" id="PRO_5044506735" description="peptidylprolyl isomerase" evidence="6">
    <location>
        <begin position="23"/>
        <end position="376"/>
    </location>
</feature>
<dbReference type="InterPro" id="IPR027304">
    <property type="entry name" value="Trigger_fact/SurA_dom_sf"/>
</dbReference>
<dbReference type="Proteomes" id="UP000245412">
    <property type="component" value="Unassembled WGS sequence"/>
</dbReference>
<dbReference type="PANTHER" id="PTHR47245:SF1">
    <property type="entry name" value="FOLDASE PROTEIN PRSA"/>
    <property type="match status" value="1"/>
</dbReference>
<dbReference type="GO" id="GO:0003755">
    <property type="term" value="F:peptidyl-prolyl cis-trans isomerase activity"/>
    <property type="evidence" value="ECO:0007669"/>
    <property type="project" value="UniProtKB-KW"/>
</dbReference>
<dbReference type="PANTHER" id="PTHR47245">
    <property type="entry name" value="PEPTIDYLPROLYL ISOMERASE"/>
    <property type="match status" value="1"/>
</dbReference>
<comment type="caution">
    <text evidence="7">The sequence shown here is derived from an EMBL/GenBank/DDBJ whole genome shotgun (WGS) entry which is preliminary data.</text>
</comment>
<evidence type="ECO:0000256" key="3">
    <source>
        <dbReference type="ARBA" id="ARBA00022729"/>
    </source>
</evidence>
<dbReference type="InterPro" id="IPR050245">
    <property type="entry name" value="PrsA_foldase"/>
</dbReference>
<evidence type="ECO:0000256" key="4">
    <source>
        <dbReference type="ARBA" id="ARBA00023110"/>
    </source>
</evidence>
<feature type="signal peptide" evidence="6">
    <location>
        <begin position="1"/>
        <end position="22"/>
    </location>
</feature>
<evidence type="ECO:0000256" key="1">
    <source>
        <dbReference type="ARBA" id="ARBA00000971"/>
    </source>
</evidence>
<name>A0AB73T3H4_9FIRM</name>
<dbReference type="AlphaFoldDB" id="A0AB73T3H4"/>
<dbReference type="EMBL" id="QGGY01000007">
    <property type="protein sequence ID" value="PWJ75092.1"/>
    <property type="molecule type" value="Genomic_DNA"/>
</dbReference>
<proteinExistence type="predicted"/>
<dbReference type="SUPFAM" id="SSF54534">
    <property type="entry name" value="FKBP-like"/>
    <property type="match status" value="1"/>
</dbReference>
<keyword evidence="8" id="KW-1185">Reference proteome</keyword>
<dbReference type="EC" id="5.2.1.8" evidence="2"/>
<keyword evidence="5" id="KW-0413">Isomerase</keyword>
<sequence length="376" mass="42679">MKKMLGCILTLAMLLVPAFETAAEENRAAATVNGEEILQTELENMVSTLSSRMALYGIEASDESTTEIIRSSALQELVDDCLLTQDMTTQGCYDTSDEEESAIEAAAQASWENLSEQYENYDTQPGGDQEDTELTASERAQNYLKENGYTLEYMQNYYRNALASEKYEQWLMKDEPEITDEEVQEAYKQRVEESKTAYENDVESFETAMANGQEVWYRPAGYRAILQIMITADGDDEKAKLESVKEKTDEIYARLEEGESFETLIADYGEDSSFNDESFLETGYQVHKDSVFWEEAFVEAAFGDDMQKSGDYSQPHVFGDHVHILYYLKDVPDGPVELSDALAAALREDIYGEQANVKMEERLAQLKEEAEIVYME</sequence>
<dbReference type="Gene3D" id="3.10.50.40">
    <property type="match status" value="1"/>
</dbReference>
<keyword evidence="3 6" id="KW-0732">Signal</keyword>
<dbReference type="Gene3D" id="1.10.8.1040">
    <property type="match status" value="1"/>
</dbReference>
<dbReference type="Pfam" id="PF13623">
    <property type="entry name" value="SurA_N_2"/>
    <property type="match status" value="1"/>
</dbReference>
<organism evidence="7 8">
    <name type="scientific">Murimonas intestini</name>
    <dbReference type="NCBI Taxonomy" id="1337051"/>
    <lineage>
        <taxon>Bacteria</taxon>
        <taxon>Bacillati</taxon>
        <taxon>Bacillota</taxon>
        <taxon>Clostridia</taxon>
        <taxon>Lachnospirales</taxon>
        <taxon>Lachnospiraceae</taxon>
        <taxon>Murimonas</taxon>
    </lineage>
</organism>
<reference evidence="7 8" key="1">
    <citation type="submission" date="2018-05" db="EMBL/GenBank/DDBJ databases">
        <authorList>
            <person name="Goeker M."/>
            <person name="Huntemann M."/>
            <person name="Clum A."/>
            <person name="Pillay M."/>
            <person name="Palaniappan K."/>
            <person name="Varghese N."/>
            <person name="Mikhailova N."/>
            <person name="Stamatis D."/>
            <person name="Reddy T."/>
            <person name="Daum C."/>
            <person name="Shapiro N."/>
            <person name="Ivanova N."/>
            <person name="Kyrpides N."/>
            <person name="Woyke T."/>
        </authorList>
    </citation>
    <scope>NUCLEOTIDE SEQUENCE [LARGE SCALE GENOMIC DNA]</scope>
    <source>
        <strain evidence="7 8">DSM 26524</strain>
    </source>
</reference>
<dbReference type="Pfam" id="PF13616">
    <property type="entry name" value="Rotamase_3"/>
    <property type="match status" value="1"/>
</dbReference>
<evidence type="ECO:0000313" key="7">
    <source>
        <dbReference type="EMBL" id="PWJ75092.1"/>
    </source>
</evidence>
<gene>
    <name evidence="7" type="ORF">C7383_10799</name>
</gene>
<comment type="catalytic activity">
    <reaction evidence="1">
        <text>[protein]-peptidylproline (omega=180) = [protein]-peptidylproline (omega=0)</text>
        <dbReference type="Rhea" id="RHEA:16237"/>
        <dbReference type="Rhea" id="RHEA-COMP:10747"/>
        <dbReference type="Rhea" id="RHEA-COMP:10748"/>
        <dbReference type="ChEBI" id="CHEBI:83833"/>
        <dbReference type="ChEBI" id="CHEBI:83834"/>
        <dbReference type="EC" id="5.2.1.8"/>
    </reaction>
</comment>
<protein>
    <recommendedName>
        <fullName evidence="2">peptidylprolyl isomerase</fullName>
        <ecNumber evidence="2">5.2.1.8</ecNumber>
    </recommendedName>
</protein>
<dbReference type="SUPFAM" id="SSF109998">
    <property type="entry name" value="Triger factor/SurA peptide-binding domain-like"/>
    <property type="match status" value="1"/>
</dbReference>
<evidence type="ECO:0000256" key="2">
    <source>
        <dbReference type="ARBA" id="ARBA00013194"/>
    </source>
</evidence>
<dbReference type="InterPro" id="IPR046357">
    <property type="entry name" value="PPIase_dom_sf"/>
</dbReference>
<evidence type="ECO:0000313" key="8">
    <source>
        <dbReference type="Proteomes" id="UP000245412"/>
    </source>
</evidence>
<accession>A0AB73T3H4</accession>
<keyword evidence="4" id="KW-0697">Rotamase</keyword>